<accession>A0AAV7YBX2</accession>
<sequence>MMANANKIKLTLLFILFFIICNYQYLSLDSKVTIYSPFQAQQIEQKSQKPINKIKDQILQQNRDLILPSIIIKNGDPTNACVYEMRAHSQNLGVCFQQDSIHFSIAREEKTIYVKLAILNGNLTKIIAYKELQETDNHDLHKNRGDPTTPASNGSGCSGDECEGDSSVFKSTKIKYYSNQNVKLQQSKQDFLKSDSYNYQKILYKDIYPNIDLEFVIVNNVLKSSFILSQAKDLKKIQTKYTITTRNTFKNKREQEVENFEIKTGPNGELFFIDNNHNNPIKKNSDSTFTGNEKGNAKDQIEQETELNKIFFYQDSIILQQGSKFFYGKTNVLPRVNQNQKHEDKHNSWLVNYSIAPQEIALIEPNEILIVDPYYFTYLGSTNNDISADSVLNPTGAGSVIVTGKTDLINWKMAQDNQQTRQNYYPSDLDEYTNDKTNELLYTFIANVSLDGKSLYWINYYRYLVNEYQTLFEITSIDLDENFENILVSGYANNDLSVFSDGASFITDCPIDFNCLFVAKISSDGSEFVWFTYLNEGWNYIENGFPASRINDLKVQPNGDILLAGFTDKPIPPIGYENSCSWNNQTETSFILSVLNDGSHVSNSMCYYEESNFENILYEMTAIPKNEYLIAAAGYIKNETSNFYSCLILILNPQTFEIVNFLQYSSDIEDGGSIACKTIDYNHNSERLYIGAVSNYFSLSDLLNGVVIMIYDLDLYDIFSSFPFPTGEVEFLTSLRYLGLDSNQETIVICGESYLWKPSGPSVYGNDNFEINQGHWIGDQGSVIEFKLVCLGEGDYWDCDFFELFETYIYYTGKPTKILPYGNNNQYLIVGDYYSQISPKWNQVLEQDHQGNTDIFIHNAVCIPGYEVIQKTNTETGININYKECQICEKGYTGDGISGTCAKCTKGTYSSAVARADLECTYCPLGYYGTGEGKTSLERGCEPCGLGEFCNSTGQMEAEKCFYENTCIGFNKCLADFNTNTEFPCTNCNTNYMFQKGECFKCYQSGIWIGVIIVLNENEKMGNENENENENEKKTIKNNEKISIFFWNYFSLLLKYLFIPVLALSLSPYSKHENGNDSDGNIEYRLEDDFSIIWKGEQWKKYEPLFIISLIIFVCGIPLFFFVLIVLTKYTKSYYFWQKRIPWLFERYLLNRIWTELIEIISKIIITSVVVLQPRNAKLQAWVVFATLLLNIVLLLLLRPYKISYVDYYKKYNILPPKYSAETRIAAGSYILLVSFLSLGLENLGFLTFLLIWSLGTTISVFGIKNNLDLLLIKQLEENNTQYERHTLWKKHTFKNALKKTKTKSHENNLSGSTSSSSGSSSGSGSSSNNANISVLESKLQKNKNSIELNDFENEKK</sequence>
<feature type="region of interest" description="Disordered" evidence="1">
    <location>
        <begin position="138"/>
        <end position="158"/>
    </location>
</feature>
<evidence type="ECO:0000256" key="1">
    <source>
        <dbReference type="SAM" id="MobiDB-lite"/>
    </source>
</evidence>
<dbReference type="SUPFAM" id="SSF50998">
    <property type="entry name" value="Quinoprotein alcohol dehydrogenase-like"/>
    <property type="match status" value="1"/>
</dbReference>
<dbReference type="SUPFAM" id="SSF57184">
    <property type="entry name" value="Growth factor receptor domain"/>
    <property type="match status" value="1"/>
</dbReference>
<evidence type="ECO:0000313" key="5">
    <source>
        <dbReference type="Proteomes" id="UP001146793"/>
    </source>
</evidence>
<feature type="region of interest" description="Disordered" evidence="1">
    <location>
        <begin position="1300"/>
        <end position="1335"/>
    </location>
</feature>
<feature type="transmembrane region" description="Helical" evidence="2">
    <location>
        <begin position="1105"/>
        <end position="1128"/>
    </location>
</feature>
<feature type="domain" description="DUF7948" evidence="3">
    <location>
        <begin position="185"/>
        <end position="251"/>
    </location>
</feature>
<comment type="caution">
    <text evidence="4">The sequence shown here is derived from an EMBL/GenBank/DDBJ whole genome shotgun (WGS) entry which is preliminary data.</text>
</comment>
<reference evidence="4" key="1">
    <citation type="submission" date="2022-08" db="EMBL/GenBank/DDBJ databases">
        <title>Novel sulphate-reducing endosymbionts in the free-living metamonad Anaeramoeba.</title>
        <authorList>
            <person name="Jerlstrom-Hultqvist J."/>
            <person name="Cepicka I."/>
            <person name="Gallot-Lavallee L."/>
            <person name="Salas-Leiva D."/>
            <person name="Curtis B.A."/>
            <person name="Zahonova K."/>
            <person name="Pipaliya S."/>
            <person name="Dacks J."/>
            <person name="Roger A.J."/>
        </authorList>
    </citation>
    <scope>NUCLEOTIDE SEQUENCE</scope>
    <source>
        <strain evidence="4">Busselton2</strain>
    </source>
</reference>
<dbReference type="PANTHER" id="PTHR46967">
    <property type="entry name" value="INSULIN-LIKE GROWTH FACTOR BINDING PROTEIN,N-TERMINAL"/>
    <property type="match status" value="1"/>
</dbReference>
<name>A0AAV7YBX2_9EUKA</name>
<proteinExistence type="predicted"/>
<dbReference type="EMBL" id="JANTQA010000063">
    <property type="protein sequence ID" value="KAJ3427336.1"/>
    <property type="molecule type" value="Genomic_DNA"/>
</dbReference>
<evidence type="ECO:0000256" key="2">
    <source>
        <dbReference type="SAM" id="Phobius"/>
    </source>
</evidence>
<feature type="transmembrane region" description="Helical" evidence="2">
    <location>
        <begin position="1244"/>
        <end position="1264"/>
    </location>
</feature>
<feature type="transmembrane region" description="Helical" evidence="2">
    <location>
        <begin position="1149"/>
        <end position="1173"/>
    </location>
</feature>
<organism evidence="4 5">
    <name type="scientific">Anaeramoeba flamelloides</name>
    <dbReference type="NCBI Taxonomy" id="1746091"/>
    <lineage>
        <taxon>Eukaryota</taxon>
        <taxon>Metamonada</taxon>
        <taxon>Anaeramoebidae</taxon>
        <taxon>Anaeramoeba</taxon>
    </lineage>
</organism>
<dbReference type="Proteomes" id="UP001146793">
    <property type="component" value="Unassembled WGS sequence"/>
</dbReference>
<dbReference type="InterPro" id="IPR009030">
    <property type="entry name" value="Growth_fac_rcpt_cys_sf"/>
</dbReference>
<dbReference type="CDD" id="cd00185">
    <property type="entry name" value="TNFRSF"/>
    <property type="match status" value="1"/>
</dbReference>
<keyword evidence="2" id="KW-0472">Membrane</keyword>
<dbReference type="InterPro" id="IPR057708">
    <property type="entry name" value="DUF7948"/>
</dbReference>
<feature type="transmembrane region" description="Helical" evidence="2">
    <location>
        <begin position="1179"/>
        <end position="1198"/>
    </location>
</feature>
<protein>
    <submittedName>
        <fullName evidence="4">Cell surface glycoprotein (S-layer protein)-like protein</fullName>
    </submittedName>
</protein>
<feature type="compositionally biased region" description="Low complexity" evidence="1">
    <location>
        <begin position="1311"/>
        <end position="1328"/>
    </location>
</feature>
<feature type="transmembrane region" description="Helical" evidence="2">
    <location>
        <begin position="1044"/>
        <end position="1066"/>
    </location>
</feature>
<dbReference type="Pfam" id="PF25778">
    <property type="entry name" value="DUF7948"/>
    <property type="match status" value="1"/>
</dbReference>
<evidence type="ECO:0000313" key="4">
    <source>
        <dbReference type="EMBL" id="KAJ3427336.1"/>
    </source>
</evidence>
<keyword evidence="2" id="KW-0812">Transmembrane</keyword>
<dbReference type="PANTHER" id="PTHR46967:SF2">
    <property type="entry name" value="SUSHI, VON WILLEBRAND FACTOR TYPE A, EGF AND PENTRAXIN DOMAIN-CONTAINING PROTEIN 1-LIKE"/>
    <property type="match status" value="1"/>
</dbReference>
<evidence type="ECO:0000259" key="3">
    <source>
        <dbReference type="Pfam" id="PF25778"/>
    </source>
</evidence>
<dbReference type="InterPro" id="IPR011047">
    <property type="entry name" value="Quinoprotein_ADH-like_sf"/>
</dbReference>
<keyword evidence="2" id="KW-1133">Transmembrane helix</keyword>
<gene>
    <name evidence="4" type="ORF">M0812_26919</name>
</gene>